<dbReference type="KEGG" id="peh:Spb1_14300"/>
<protein>
    <submittedName>
        <fullName evidence="1">Uncharacterized protein</fullName>
    </submittedName>
</protein>
<reference evidence="1 2" key="1">
    <citation type="submission" date="2019-02" db="EMBL/GenBank/DDBJ databases">
        <title>Deep-cultivation of Planctomycetes and their phenomic and genomic characterization uncovers novel biology.</title>
        <authorList>
            <person name="Wiegand S."/>
            <person name="Jogler M."/>
            <person name="Boedeker C."/>
            <person name="Pinto D."/>
            <person name="Vollmers J."/>
            <person name="Rivas-Marin E."/>
            <person name="Kohn T."/>
            <person name="Peeters S.H."/>
            <person name="Heuer A."/>
            <person name="Rast P."/>
            <person name="Oberbeckmann S."/>
            <person name="Bunk B."/>
            <person name="Jeske O."/>
            <person name="Meyerdierks A."/>
            <person name="Storesund J.E."/>
            <person name="Kallscheuer N."/>
            <person name="Luecker S."/>
            <person name="Lage O.M."/>
            <person name="Pohl T."/>
            <person name="Merkel B.J."/>
            <person name="Hornburger P."/>
            <person name="Mueller R.-W."/>
            <person name="Bruemmer F."/>
            <person name="Labrenz M."/>
            <person name="Spormann A.M."/>
            <person name="Op den Camp H."/>
            <person name="Overmann J."/>
            <person name="Amann R."/>
            <person name="Jetten M.S.M."/>
            <person name="Mascher T."/>
            <person name="Medema M.H."/>
            <person name="Devos D.P."/>
            <person name="Kaster A.-K."/>
            <person name="Ovreas L."/>
            <person name="Rohde M."/>
            <person name="Galperin M.Y."/>
            <person name="Jogler C."/>
        </authorList>
    </citation>
    <scope>NUCLEOTIDE SEQUENCE [LARGE SCALE GENOMIC DNA]</scope>
    <source>
        <strain evidence="1 2">Spb1</strain>
    </source>
</reference>
<proteinExistence type="predicted"/>
<evidence type="ECO:0000313" key="1">
    <source>
        <dbReference type="EMBL" id="QDV29523.1"/>
    </source>
</evidence>
<dbReference type="Proteomes" id="UP000315349">
    <property type="component" value="Chromosome"/>
</dbReference>
<evidence type="ECO:0000313" key="2">
    <source>
        <dbReference type="Proteomes" id="UP000315349"/>
    </source>
</evidence>
<keyword evidence="2" id="KW-1185">Reference proteome</keyword>
<accession>A0A518GLJ2</accession>
<name>A0A518GLJ2_9PLAN</name>
<organism evidence="1 2">
    <name type="scientific">Planctopirus ephydatiae</name>
    <dbReference type="NCBI Taxonomy" id="2528019"/>
    <lineage>
        <taxon>Bacteria</taxon>
        <taxon>Pseudomonadati</taxon>
        <taxon>Planctomycetota</taxon>
        <taxon>Planctomycetia</taxon>
        <taxon>Planctomycetales</taxon>
        <taxon>Planctomycetaceae</taxon>
        <taxon>Planctopirus</taxon>
    </lineage>
</organism>
<dbReference type="EMBL" id="CP036299">
    <property type="protein sequence ID" value="QDV29523.1"/>
    <property type="molecule type" value="Genomic_DNA"/>
</dbReference>
<sequence>MQNPISMFSSPVVCRSSRGHQPVWQRCISWLCLILALGLMVSPVRACPFCSAPSKTLSEQVSDASALLEVTWESAKDAQQTDVGSTTFRILKVIKQAKDEFSVNDLITLPRYRPGEKTDRYLLFGNAAGTELDWQPPVAASQSLVEYLQNAPKPNLPYRERLPYFMGYLENSETPISDDAYGEFANAPYEEITPLSSKMPREKLREWLVDPKVSPSRLGLYGLMMGLSGNDEDRQLMEKKILEPNTDFRLGIDGVMGGYLLLAKEPGLEVLERTKLADKQAPFSETYAAMQALRFMWQYGNETISPKRLRKSMELLLTRPELADLVIADLARWKDWEVVPLLITKFEDPEFGIPSIRRAIVRFMIYCAKDAQEVKNQPASESKLTPEELAQVQALGQQAEEWLKKLEETDPGLIRDARRFLLIK</sequence>
<dbReference type="AlphaFoldDB" id="A0A518GLJ2"/>
<gene>
    <name evidence="1" type="ORF">Spb1_14300</name>
</gene>